<dbReference type="Gene3D" id="2.130.10.10">
    <property type="entry name" value="YVTN repeat-like/Quinoprotein amine dehydrogenase"/>
    <property type="match status" value="1"/>
</dbReference>
<accession>A0A1X0NPL3</accession>
<dbReference type="InterPro" id="IPR015943">
    <property type="entry name" value="WD40/YVTN_repeat-like_dom_sf"/>
</dbReference>
<evidence type="ECO:0000313" key="3">
    <source>
        <dbReference type="EMBL" id="ORC86635.1"/>
    </source>
</evidence>
<organism evidence="3 4">
    <name type="scientific">Trypanosoma theileri</name>
    <dbReference type="NCBI Taxonomy" id="67003"/>
    <lineage>
        <taxon>Eukaryota</taxon>
        <taxon>Discoba</taxon>
        <taxon>Euglenozoa</taxon>
        <taxon>Kinetoplastea</taxon>
        <taxon>Metakinetoplastina</taxon>
        <taxon>Trypanosomatida</taxon>
        <taxon>Trypanosomatidae</taxon>
        <taxon>Trypanosoma</taxon>
    </lineage>
</organism>
<feature type="region of interest" description="Disordered" evidence="2">
    <location>
        <begin position="687"/>
        <end position="709"/>
    </location>
</feature>
<dbReference type="VEuPathDB" id="TriTrypDB:TM35_000272250"/>
<gene>
    <name evidence="3" type="ORF">TM35_000272250</name>
</gene>
<comment type="caution">
    <text evidence="3">The sequence shown here is derived from an EMBL/GenBank/DDBJ whole genome shotgun (WGS) entry which is preliminary data.</text>
</comment>
<dbReference type="GeneID" id="39987898"/>
<dbReference type="EMBL" id="NBCO01000027">
    <property type="protein sequence ID" value="ORC86635.1"/>
    <property type="molecule type" value="Genomic_DNA"/>
</dbReference>
<feature type="compositionally biased region" description="Gly residues" evidence="2">
    <location>
        <begin position="687"/>
        <end position="698"/>
    </location>
</feature>
<dbReference type="PANTHER" id="PTHR47270">
    <property type="entry name" value="PROTEIN MLP1-LIKE"/>
    <property type="match status" value="1"/>
</dbReference>
<dbReference type="Proteomes" id="UP000192257">
    <property type="component" value="Unassembled WGS sequence"/>
</dbReference>
<name>A0A1X0NPL3_9TRYP</name>
<dbReference type="PANTHER" id="PTHR47270:SF3">
    <property type="entry name" value="HYPOTETICAL PROTEIN"/>
    <property type="match status" value="1"/>
</dbReference>
<proteinExistence type="predicted"/>
<dbReference type="InterPro" id="IPR011047">
    <property type="entry name" value="Quinoprotein_ADH-like_sf"/>
</dbReference>
<keyword evidence="4" id="KW-1185">Reference proteome</keyword>
<evidence type="ECO:0008006" key="5">
    <source>
        <dbReference type="Google" id="ProtNLM"/>
    </source>
</evidence>
<dbReference type="STRING" id="67003.A0A1X0NPL3"/>
<keyword evidence="1" id="KW-0175">Coiled coil</keyword>
<dbReference type="OrthoDB" id="278097at2759"/>
<reference evidence="3 4" key="1">
    <citation type="submission" date="2017-03" db="EMBL/GenBank/DDBJ databases">
        <title>An alternative strategy for trypanosome survival in the mammalian bloodstream revealed through genome and transcriptome analysis of the ubiquitous bovine parasite Trypanosoma (Megatrypanum) theileri.</title>
        <authorList>
            <person name="Kelly S."/>
            <person name="Ivens A."/>
            <person name="Mott A."/>
            <person name="O'Neill E."/>
            <person name="Emms D."/>
            <person name="Macleod O."/>
            <person name="Voorheis P."/>
            <person name="Matthews J."/>
            <person name="Matthews K."/>
            <person name="Carrington M."/>
        </authorList>
    </citation>
    <scope>NUCLEOTIDE SEQUENCE [LARGE SCALE GENOMIC DNA]</scope>
    <source>
        <strain evidence="3">Edinburgh</strain>
    </source>
</reference>
<protein>
    <recommendedName>
        <fullName evidence="5">Guanine nucleotide-binding protein subunit beta-like protein</fullName>
    </recommendedName>
</protein>
<dbReference type="AlphaFoldDB" id="A0A1X0NPL3"/>
<evidence type="ECO:0000256" key="1">
    <source>
        <dbReference type="SAM" id="Coils"/>
    </source>
</evidence>
<feature type="coiled-coil region" evidence="1">
    <location>
        <begin position="457"/>
        <end position="491"/>
    </location>
</feature>
<dbReference type="SUPFAM" id="SSF50998">
    <property type="entry name" value="Quinoprotein alcohol dehydrogenase-like"/>
    <property type="match status" value="1"/>
</dbReference>
<sequence>MASVDVVQQSTKQKKSLHSVGKFDCEARCCCGFGDVIWVGELKGGIAVYSAQEGTLLERINVGNTDTRVHFKCIVAVFGEIWAGTITGEVHIFDGVLKRWKGVIRIHGVEAAAPITSLFFDGYSVLGGSETGRIVQWNPINKQQMTVFVALAPVTAVTVASGIVVSGDRNGAVQLWNMCNGLLAAEHTKDTSGVTSLLYEWTTSTLWVGRRCGSISVYALSPLLQFTGRVRVDGGAVISMHAVSGKVLVVSAGRTVAVVAAKTLAVLSSVAAAHDAFIHDAACVYAATSVRAWTIGNDGTARVWDVAGYYIPTAPTTMATTAANTIAANVGTDRMLQEAEWAVRISESQDQAASAAVELRAAREEVHELRVRHTAVDRTLGDKDAEIAAHLARVKELEEDVKRLQKTVADTEARADAAQRESTMLRKDYNTALQDASQARAQVSAKIAEKSGVEQQLSEQRTEKSHLEIRLRDKEAEVTQLKAENAKLQNILSGKSLSSSILPSEKDMYQKMLANNSGAMHQEMDELRKKCQLMSGLLVSMEYTIRRKEEEERDLTALMNAFRRKVADRVTDPHLAALLNLTMLRNPSRFEMECDEHTKLLLRDRNGPFIRFLQLLRDREPRTYEELVEYLQHPLAGSKFGDIFEKLMFLAQKEGGISDSDMVSFKKSLPTLLDSLNALNASKTITGGGGSSAIGGQQGSTLTGSAATSQHPLTSLDANRNSTMGGDTFNKNNTNLLSATGYPGGTLQSATTLQQQQQQQQQPVTLGAAPSGTAVPPQGVDDLTVFLRSLNPFRENLDSIAQGPLGSAEDSYVKQLRSTFEFILQTRRDLVEQLSVLVKRVVKARQVVDALTSNARDNSSPSHLRLSVSGGGISGSGGSSAVGGRHSLGSIATNILEELHRLALGIVSTYLTTAEKQRVGFGV</sequence>
<feature type="coiled-coil region" evidence="1">
    <location>
        <begin position="345"/>
        <end position="428"/>
    </location>
</feature>
<evidence type="ECO:0000313" key="4">
    <source>
        <dbReference type="Proteomes" id="UP000192257"/>
    </source>
</evidence>
<evidence type="ECO:0000256" key="2">
    <source>
        <dbReference type="SAM" id="MobiDB-lite"/>
    </source>
</evidence>
<dbReference type="RefSeq" id="XP_028880701.1">
    <property type="nucleotide sequence ID" value="XM_029028118.1"/>
</dbReference>